<evidence type="ECO:0000313" key="3">
    <source>
        <dbReference type="Proteomes" id="UP000276634"/>
    </source>
</evidence>
<dbReference type="Pfam" id="PF00534">
    <property type="entry name" value="Glycos_transf_1"/>
    <property type="match status" value="1"/>
</dbReference>
<dbReference type="GO" id="GO:0016757">
    <property type="term" value="F:glycosyltransferase activity"/>
    <property type="evidence" value="ECO:0007669"/>
    <property type="project" value="InterPro"/>
</dbReference>
<gene>
    <name evidence="2" type="ORF">EDC57_1065</name>
</gene>
<evidence type="ECO:0000313" key="2">
    <source>
        <dbReference type="EMBL" id="ROR35148.1"/>
    </source>
</evidence>
<dbReference type="Gene3D" id="3.40.50.2000">
    <property type="entry name" value="Glycogen Phosphorylase B"/>
    <property type="match status" value="2"/>
</dbReference>
<name>A0A3N1Y9I7_9GAMM</name>
<evidence type="ECO:0000259" key="1">
    <source>
        <dbReference type="Pfam" id="PF00534"/>
    </source>
</evidence>
<comment type="caution">
    <text evidence="2">The sequence shown here is derived from an EMBL/GenBank/DDBJ whole genome shotgun (WGS) entry which is preliminary data.</text>
</comment>
<dbReference type="AlphaFoldDB" id="A0A3N1Y9I7"/>
<dbReference type="PANTHER" id="PTHR12526:SF635">
    <property type="entry name" value="GLYCOSYL TRANSFERASE GROUP 1"/>
    <property type="match status" value="1"/>
</dbReference>
<dbReference type="Proteomes" id="UP000276634">
    <property type="component" value="Unassembled WGS sequence"/>
</dbReference>
<feature type="domain" description="Glycosyl transferase family 1" evidence="1">
    <location>
        <begin position="222"/>
        <end position="385"/>
    </location>
</feature>
<dbReference type="RefSeq" id="WP_123400784.1">
    <property type="nucleotide sequence ID" value="NZ_RJVI01000001.1"/>
</dbReference>
<dbReference type="CDD" id="cd03801">
    <property type="entry name" value="GT4_PimA-like"/>
    <property type="match status" value="1"/>
</dbReference>
<reference evidence="2 3" key="1">
    <citation type="submission" date="2018-11" db="EMBL/GenBank/DDBJ databases">
        <title>Genomic Encyclopedia of Type Strains, Phase IV (KMG-IV): sequencing the most valuable type-strain genomes for metagenomic binning, comparative biology and taxonomic classification.</title>
        <authorList>
            <person name="Goeker M."/>
        </authorList>
    </citation>
    <scope>NUCLEOTIDE SEQUENCE [LARGE SCALE GENOMIC DNA]</scope>
    <source>
        <strain evidence="2 3">DSM 100275</strain>
    </source>
</reference>
<sequence length="410" mass="46617">MKVLISAYACEPGKGSEPGVGWNWVRQSARLAEEVWVITRANNREAIEKALAEEPLPNVRWVYFDLPRWARFWKKGQRGVHLYYYLWQIGNYFLARRLHRQVGFDLVHHVTFVNYWMPSFLALLPSPFIWGPVGGGESAPKAFYQTFSLRGKIYETLRDLARWLGEHDPFTRMTARKSALALATTEETAQRLAKLGARNVQVLSQVALASDEIARLGAIPPRQGNPFRLVSMGNLLHLKGFHLGMEAFARLVKEVPQSEYWLVGDGPERKNLERLARRLGVAEKVKFWGALRRHEALQKLAECDVLVHPSLHDSGGWVCVEAMAAGKPVICLDLGGPALQVTGETGFKIPARTPEQAVEEMAKAMRKLAEDPELRRRMGEAARKRVKEAFSWERRGEEIQKVYKWVLKNA</sequence>
<dbReference type="InterPro" id="IPR001296">
    <property type="entry name" value="Glyco_trans_1"/>
</dbReference>
<keyword evidence="3" id="KW-1185">Reference proteome</keyword>
<dbReference type="SUPFAM" id="SSF53756">
    <property type="entry name" value="UDP-Glycosyltransferase/glycogen phosphorylase"/>
    <property type="match status" value="1"/>
</dbReference>
<dbReference type="EMBL" id="RJVI01000001">
    <property type="protein sequence ID" value="ROR35148.1"/>
    <property type="molecule type" value="Genomic_DNA"/>
</dbReference>
<protein>
    <submittedName>
        <fullName evidence="2">Glycosyltransferase involved in cell wall biosynthesis</fullName>
    </submittedName>
</protein>
<accession>A0A3N1Y9I7</accession>
<dbReference type="OrthoDB" id="9792269at2"/>
<proteinExistence type="predicted"/>
<dbReference type="GO" id="GO:1901135">
    <property type="term" value="P:carbohydrate derivative metabolic process"/>
    <property type="evidence" value="ECO:0007669"/>
    <property type="project" value="UniProtKB-ARBA"/>
</dbReference>
<dbReference type="PANTHER" id="PTHR12526">
    <property type="entry name" value="GLYCOSYLTRANSFERASE"/>
    <property type="match status" value="1"/>
</dbReference>
<organism evidence="2 3">
    <name type="scientific">Inmirania thermothiophila</name>
    <dbReference type="NCBI Taxonomy" id="1750597"/>
    <lineage>
        <taxon>Bacteria</taxon>
        <taxon>Pseudomonadati</taxon>
        <taxon>Pseudomonadota</taxon>
        <taxon>Gammaproteobacteria</taxon>
        <taxon>Chromatiales</taxon>
        <taxon>Ectothiorhodospiraceae</taxon>
        <taxon>Inmirania</taxon>
    </lineage>
</organism>
<keyword evidence="2" id="KW-0808">Transferase</keyword>